<dbReference type="AlphaFoldDB" id="A0AAJ0AS25"/>
<feature type="region of interest" description="Disordered" evidence="1">
    <location>
        <begin position="13"/>
        <end position="35"/>
    </location>
</feature>
<proteinExistence type="predicted"/>
<organism evidence="2 3">
    <name type="scientific">Colletotrichum godetiae</name>
    <dbReference type="NCBI Taxonomy" id="1209918"/>
    <lineage>
        <taxon>Eukaryota</taxon>
        <taxon>Fungi</taxon>
        <taxon>Dikarya</taxon>
        <taxon>Ascomycota</taxon>
        <taxon>Pezizomycotina</taxon>
        <taxon>Sordariomycetes</taxon>
        <taxon>Hypocreomycetidae</taxon>
        <taxon>Glomerellales</taxon>
        <taxon>Glomerellaceae</taxon>
        <taxon>Colletotrichum</taxon>
        <taxon>Colletotrichum acutatum species complex</taxon>
    </lineage>
</organism>
<keyword evidence="3" id="KW-1185">Reference proteome</keyword>
<sequence length="212" mass="23520">MADSFYVDVNVHNHVPQQDPPRQAGLGSGNGPHARETEWSLSAAVTSCLLLICRNPGMVCTDTIPIFTPAGWMIDSLVPVRRGLEISLSLSLSLSLCRCTEYGFTDIGQTTTHCVKRMSRYLRQPSQLTSFHRSLPAFVMVPDDHYWFRGTPPAMPGHVCEGDPCRFIYYTHTLDHATTQLRFLSVAGETSERPGRYRQSGCQPGFPTGTSI</sequence>
<accession>A0AAJ0AS25</accession>
<evidence type="ECO:0000256" key="1">
    <source>
        <dbReference type="SAM" id="MobiDB-lite"/>
    </source>
</evidence>
<gene>
    <name evidence="2" type="ORF">BDP55DRAFT_27245</name>
</gene>
<evidence type="ECO:0000313" key="3">
    <source>
        <dbReference type="Proteomes" id="UP001224890"/>
    </source>
</evidence>
<reference evidence="2" key="1">
    <citation type="submission" date="2021-06" db="EMBL/GenBank/DDBJ databases">
        <title>Comparative genomics, transcriptomics and evolutionary studies reveal genomic signatures of adaptation to plant cell wall in hemibiotrophic fungi.</title>
        <authorList>
            <consortium name="DOE Joint Genome Institute"/>
            <person name="Baroncelli R."/>
            <person name="Diaz J.F."/>
            <person name="Benocci T."/>
            <person name="Peng M."/>
            <person name="Battaglia E."/>
            <person name="Haridas S."/>
            <person name="Andreopoulos W."/>
            <person name="Labutti K."/>
            <person name="Pangilinan J."/>
            <person name="Floch G.L."/>
            <person name="Makela M.R."/>
            <person name="Henrissat B."/>
            <person name="Grigoriev I.V."/>
            <person name="Crouch J.A."/>
            <person name="De Vries R.P."/>
            <person name="Sukno S.A."/>
            <person name="Thon M.R."/>
        </authorList>
    </citation>
    <scope>NUCLEOTIDE SEQUENCE</scope>
    <source>
        <strain evidence="2">CBS 193.32</strain>
    </source>
</reference>
<dbReference type="GeneID" id="85450950"/>
<feature type="region of interest" description="Disordered" evidence="1">
    <location>
        <begin position="192"/>
        <end position="212"/>
    </location>
</feature>
<dbReference type="RefSeq" id="XP_060432398.1">
    <property type="nucleotide sequence ID" value="XM_060566424.1"/>
</dbReference>
<comment type="caution">
    <text evidence="2">The sequence shown here is derived from an EMBL/GenBank/DDBJ whole genome shotgun (WGS) entry which is preliminary data.</text>
</comment>
<protein>
    <submittedName>
        <fullName evidence="2">Uncharacterized protein</fullName>
    </submittedName>
</protein>
<evidence type="ECO:0000313" key="2">
    <source>
        <dbReference type="EMBL" id="KAK1688703.1"/>
    </source>
</evidence>
<name>A0AAJ0AS25_9PEZI</name>
<dbReference type="EMBL" id="JAHMHR010000010">
    <property type="protein sequence ID" value="KAK1688703.1"/>
    <property type="molecule type" value="Genomic_DNA"/>
</dbReference>
<dbReference type="Proteomes" id="UP001224890">
    <property type="component" value="Unassembled WGS sequence"/>
</dbReference>